<dbReference type="InterPro" id="IPR016047">
    <property type="entry name" value="M23ase_b-sheet_dom"/>
</dbReference>
<dbReference type="CDD" id="cd12797">
    <property type="entry name" value="M23_peptidase"/>
    <property type="match status" value="1"/>
</dbReference>
<reference evidence="4 5" key="1">
    <citation type="submission" date="2019-12" db="EMBL/GenBank/DDBJ databases">
        <title>Genome sequencing and assembly of endphytes of Porphyra tenera.</title>
        <authorList>
            <person name="Park J.M."/>
            <person name="Shin R."/>
            <person name="Jo S.H."/>
        </authorList>
    </citation>
    <scope>NUCLEOTIDE SEQUENCE [LARGE SCALE GENOMIC DNA]</scope>
    <source>
        <strain evidence="4 5">GPM4</strain>
    </source>
</reference>
<feature type="coiled-coil region" evidence="1">
    <location>
        <begin position="181"/>
        <end position="246"/>
    </location>
</feature>
<keyword evidence="2" id="KW-0732">Signal</keyword>
<evidence type="ECO:0000256" key="1">
    <source>
        <dbReference type="SAM" id="Coils"/>
    </source>
</evidence>
<feature type="coiled-coil region" evidence="1">
    <location>
        <begin position="30"/>
        <end position="109"/>
    </location>
</feature>
<gene>
    <name evidence="4" type="ORF">FX988_03307</name>
</gene>
<dbReference type="Gene3D" id="6.10.250.3150">
    <property type="match status" value="1"/>
</dbReference>
<dbReference type="KEGG" id="pmes:FX988_03307"/>
<dbReference type="SUPFAM" id="SSF51261">
    <property type="entry name" value="Duplicated hybrid motif"/>
    <property type="match status" value="1"/>
</dbReference>
<proteinExistence type="predicted"/>
<dbReference type="AlphaFoldDB" id="A0A857JLV3"/>
<organism evidence="4 5">
    <name type="scientific">Paraglaciecola mesophila</name>
    <dbReference type="NCBI Taxonomy" id="197222"/>
    <lineage>
        <taxon>Bacteria</taxon>
        <taxon>Pseudomonadati</taxon>
        <taxon>Pseudomonadota</taxon>
        <taxon>Gammaproteobacteria</taxon>
        <taxon>Alteromonadales</taxon>
        <taxon>Alteromonadaceae</taxon>
        <taxon>Paraglaciecola</taxon>
    </lineage>
</organism>
<feature type="chain" id="PRO_5032942712" evidence="2">
    <location>
        <begin position="32"/>
        <end position="382"/>
    </location>
</feature>
<name>A0A857JLV3_9ALTE</name>
<dbReference type="PANTHER" id="PTHR21666:SF270">
    <property type="entry name" value="MUREIN HYDROLASE ACTIVATOR ENVC"/>
    <property type="match status" value="1"/>
</dbReference>
<keyword evidence="5" id="KW-1185">Reference proteome</keyword>
<dbReference type="GO" id="GO:0004222">
    <property type="term" value="F:metalloendopeptidase activity"/>
    <property type="evidence" value="ECO:0007669"/>
    <property type="project" value="TreeGrafter"/>
</dbReference>
<dbReference type="Gene3D" id="2.70.70.10">
    <property type="entry name" value="Glucose Permease (Domain IIA)"/>
    <property type="match status" value="1"/>
</dbReference>
<sequence>MLPLLLWLKNKKAPCLWCFLFVCLLPSLAFAQSKDELQALQEQIKQKQQQVAKQLAKAKSLQAELRQSELKIAKAATALNTTEKELKGNQQEQRTLKKRQSELKQKLAQQQDILAKQIRSAFMTGNHDYAKMLLNQENPAKFERTITYYQYLNKARRELIDEFRQLGDELTQINLTLIEKQDRLQNLLDRQQAQQATLTQEQASRKQTLSKVQSAIESDAAKIEELQANEQNLRKAIAEAERLAAQKPTSFDGLAKLKGKLLKPADGRVRKLFGTKRQGQVRWKGVIVEGNEGSNVIAIHHGKVLYANWLRGFGLVIVLDHGNGYMSLYGHNQALLHQAGDTVTAGEPIALVGQSGGQSSPNLYFEIRYKGDPVNPTQWIKH</sequence>
<dbReference type="PANTHER" id="PTHR21666">
    <property type="entry name" value="PEPTIDASE-RELATED"/>
    <property type="match status" value="1"/>
</dbReference>
<keyword evidence="1" id="KW-0175">Coiled coil</keyword>
<evidence type="ECO:0000313" key="4">
    <source>
        <dbReference type="EMBL" id="QHJ13049.1"/>
    </source>
</evidence>
<evidence type="ECO:0000256" key="2">
    <source>
        <dbReference type="SAM" id="SignalP"/>
    </source>
</evidence>
<feature type="domain" description="M23ase beta-sheet core" evidence="3">
    <location>
        <begin position="283"/>
        <end position="376"/>
    </location>
</feature>
<evidence type="ECO:0000313" key="5">
    <source>
        <dbReference type="Proteomes" id="UP000464524"/>
    </source>
</evidence>
<dbReference type="Proteomes" id="UP000464524">
    <property type="component" value="Chromosome"/>
</dbReference>
<dbReference type="FunFam" id="2.70.70.10:FF:000003">
    <property type="entry name" value="Murein hydrolase activator EnvC"/>
    <property type="match status" value="1"/>
</dbReference>
<dbReference type="Pfam" id="PF01551">
    <property type="entry name" value="Peptidase_M23"/>
    <property type="match status" value="1"/>
</dbReference>
<dbReference type="EMBL" id="CP047656">
    <property type="protein sequence ID" value="QHJ13049.1"/>
    <property type="molecule type" value="Genomic_DNA"/>
</dbReference>
<accession>A0A857JLV3</accession>
<evidence type="ECO:0000259" key="3">
    <source>
        <dbReference type="Pfam" id="PF01551"/>
    </source>
</evidence>
<dbReference type="InterPro" id="IPR011055">
    <property type="entry name" value="Dup_hybrid_motif"/>
</dbReference>
<feature type="signal peptide" evidence="2">
    <location>
        <begin position="1"/>
        <end position="31"/>
    </location>
</feature>
<protein>
    <submittedName>
        <fullName evidence="4">Murein hydrolase activator EnvC</fullName>
    </submittedName>
</protein>
<dbReference type="InterPro" id="IPR050570">
    <property type="entry name" value="Cell_wall_metabolism_enzyme"/>
</dbReference>
<keyword evidence="4" id="KW-0378">Hydrolase</keyword>